<comment type="catalytic activity">
    <reaction evidence="13 14">
        <text>2'-deoxyribonucleotide-(2'-deoxyribose 5'-phosphate)-2'-deoxyribonucleotide-DNA = a 3'-end 2'-deoxyribonucleotide-(2,3-dehydro-2,3-deoxyribose 5'-phosphate)-DNA + a 5'-end 5'-phospho-2'-deoxyribonucleoside-DNA + H(+)</text>
        <dbReference type="Rhea" id="RHEA:66592"/>
        <dbReference type="Rhea" id="RHEA-COMP:13180"/>
        <dbReference type="Rhea" id="RHEA-COMP:16897"/>
        <dbReference type="Rhea" id="RHEA-COMP:17067"/>
        <dbReference type="ChEBI" id="CHEBI:15378"/>
        <dbReference type="ChEBI" id="CHEBI:136412"/>
        <dbReference type="ChEBI" id="CHEBI:157695"/>
        <dbReference type="ChEBI" id="CHEBI:167181"/>
        <dbReference type="EC" id="4.2.99.18"/>
    </reaction>
</comment>
<evidence type="ECO:0000256" key="11">
    <source>
        <dbReference type="ARBA" id="ARBA00023239"/>
    </source>
</evidence>
<sequence>MLLLTDPYKIQAAASSDGQVRVYSPEEAPNMQNWRVSAQLDAADGITLKDSDGPLCISWCEERLQPATMMLVGCNRIRQVRVFRYIRNNWVHYFDVAKYRSDILCVSWAPQMGRSFHLIATGCADGIVRIYRINTSSSIDPVKFDLDSLFDQSTNSIEPPIPKVFDSNDVSVLQLTSKDATPADKTRALDVQTQEPMTIVDGTTKAAALEVNSVSGVPIGVALDEQPPDTTQNSLFKPQENIKIQLLAELNGHNRLPIRKLKWNIVGSVLVSCGDDGSTVLCTTSLSNNKSDNNYKDGDGSGDEKNIKSEPNEDLVSKKVKLEPKAGGRRQKQTTKTEGAEMNTDGWEEILEKIKNYRAKNVAPVDVVGCEAIGDKGLSAKERRFRTLVSLMLSSQTRDELTSNAVNALDNDLGGLTPENLAKADIEDIKKSIRMVGFWNRKAQYLIQASKICIEKFDSDIPDTLKGLLDLPGVGPKMAYLALQAAWNSNSGIGVDTHVFRIAHRLGWANTRSNTPELVRTDLESWLPKDEWPVINKLLVGLGQTVCTAKKPQCDVCPVGKLCPSSSLSGDEKNIKSEPNEDLVSKKVKLEPKAGGRRQKQTIKTEGAEMNTDGWEEILEKIKNYRAKNVAPVDVVGCEAIGDKGLSAKERRFRTLVSLMLSSQTRDELTSNAVNALDNDLGGLTPENLAKADIEDIKKSIRMVGFWNRKAQYLIQASKICIEKFDSDIPDTLKGLLDLPGVGPKMAYLALQAAWNSNSGIGVDTHVFRIAHRLGWANTRSNTPELVRTDLESWLPKDEWPVINKLLVGLGQTVCTAKKPQCDVCPVGKLCPSSSLSF</sequence>
<evidence type="ECO:0000256" key="15">
    <source>
        <dbReference type="SAM" id="MobiDB-lite"/>
    </source>
</evidence>
<dbReference type="GO" id="GO:0140078">
    <property type="term" value="F:class I DNA-(apurinic or apyrimidinic site) endonuclease activity"/>
    <property type="evidence" value="ECO:0007669"/>
    <property type="project" value="UniProtKB-EC"/>
</dbReference>
<evidence type="ECO:0000256" key="2">
    <source>
        <dbReference type="ARBA" id="ARBA00008343"/>
    </source>
</evidence>
<keyword evidence="8" id="KW-0408">Iron</keyword>
<dbReference type="GO" id="GO:0046872">
    <property type="term" value="F:metal ion binding"/>
    <property type="evidence" value="ECO:0007669"/>
    <property type="project" value="UniProtKB-KW"/>
</dbReference>
<keyword evidence="9" id="KW-0411">Iron-sulfur</keyword>
<reference evidence="18" key="1">
    <citation type="submission" date="2017-01" db="EMBL/GenBank/DDBJ databases">
        <authorList>
            <person name="Wang Y."/>
            <person name="White M."/>
            <person name="Kvist S."/>
            <person name="Moncalvo J.-M."/>
        </authorList>
    </citation>
    <scope>NUCLEOTIDE SEQUENCE [LARGE SCALE GENOMIC DNA]</scope>
    <source>
        <strain evidence="18">COL-18-3</strain>
    </source>
</reference>
<dbReference type="InterPro" id="IPR030841">
    <property type="entry name" value="NTH1"/>
</dbReference>
<dbReference type="GO" id="GO:0003677">
    <property type="term" value="F:DNA binding"/>
    <property type="evidence" value="ECO:0007669"/>
    <property type="project" value="UniProtKB-UniRule"/>
</dbReference>
<dbReference type="SMART" id="SM00525">
    <property type="entry name" value="FES"/>
    <property type="match status" value="2"/>
</dbReference>
<comment type="caution">
    <text evidence="17">The sequence shown here is derived from an EMBL/GenBank/DDBJ whole genome shotgun (WGS) entry which is preliminary data.</text>
</comment>
<gene>
    <name evidence="14" type="primary">NTH1</name>
    <name evidence="17" type="ORF">AX774_g1748</name>
</gene>
<dbReference type="CDD" id="cd00056">
    <property type="entry name" value="ENDO3c"/>
    <property type="match status" value="2"/>
</dbReference>
<evidence type="ECO:0000313" key="17">
    <source>
        <dbReference type="EMBL" id="OMH84724.1"/>
    </source>
</evidence>
<keyword evidence="4" id="KW-0479">Metal-binding</keyword>
<dbReference type="InterPro" id="IPR015943">
    <property type="entry name" value="WD40/YVTN_repeat-like_dom_sf"/>
</dbReference>
<keyword evidence="14" id="KW-0496">Mitochondrion</keyword>
<dbReference type="AlphaFoldDB" id="A0A1R1PUS7"/>
<dbReference type="GO" id="GO:0006285">
    <property type="term" value="P:base-excision repair, AP site formation"/>
    <property type="evidence" value="ECO:0007669"/>
    <property type="project" value="UniProtKB-UniRule"/>
</dbReference>
<dbReference type="InterPro" id="IPR011257">
    <property type="entry name" value="DNA_glycosylase"/>
</dbReference>
<keyword evidence="17" id="KW-0540">Nuclease</keyword>
<protein>
    <recommendedName>
        <fullName evidence="14">Endonuclease III homolog</fullName>
        <ecNumber evidence="14">3.2.2.-</ecNumber>
        <ecNumber evidence="14">4.2.99.18</ecNumber>
    </recommendedName>
    <alternativeName>
        <fullName evidence="14">Bifunctional DNA N-glycosylase/DNA-(apurinic or apyrimidinic site) lyase</fullName>
        <shortName evidence="14">DNA glycosylase/AP lyase</shortName>
    </alternativeName>
</protein>
<evidence type="ECO:0000256" key="6">
    <source>
        <dbReference type="ARBA" id="ARBA00022801"/>
    </source>
</evidence>
<keyword evidence="10 14" id="KW-0234">DNA repair</keyword>
<feature type="compositionally biased region" description="Basic and acidic residues" evidence="15">
    <location>
        <begin position="293"/>
        <end position="326"/>
    </location>
</feature>
<organism evidence="17 18">
    <name type="scientific">Zancudomyces culisetae</name>
    <name type="common">Gut fungus</name>
    <name type="synonym">Smittium culisetae</name>
    <dbReference type="NCBI Taxonomy" id="1213189"/>
    <lineage>
        <taxon>Eukaryota</taxon>
        <taxon>Fungi</taxon>
        <taxon>Fungi incertae sedis</taxon>
        <taxon>Zoopagomycota</taxon>
        <taxon>Kickxellomycotina</taxon>
        <taxon>Harpellomycetes</taxon>
        <taxon>Harpellales</taxon>
        <taxon>Legeriomycetaceae</taxon>
        <taxon>Zancudomyces</taxon>
    </lineage>
</organism>
<dbReference type="Gene3D" id="1.10.340.30">
    <property type="entry name" value="Hypothetical protein, domain 2"/>
    <property type="match status" value="2"/>
</dbReference>
<evidence type="ECO:0000256" key="7">
    <source>
        <dbReference type="ARBA" id="ARBA00022946"/>
    </source>
</evidence>
<dbReference type="GO" id="GO:0005739">
    <property type="term" value="C:mitochondrion"/>
    <property type="evidence" value="ECO:0007669"/>
    <property type="project" value="UniProtKB-SubCell"/>
</dbReference>
<dbReference type="SUPFAM" id="SSF48150">
    <property type="entry name" value="DNA-glycosylase"/>
    <property type="match status" value="2"/>
</dbReference>
<proteinExistence type="inferred from homology"/>
<dbReference type="InterPro" id="IPR001680">
    <property type="entry name" value="WD40_rpt"/>
</dbReference>
<feature type="region of interest" description="Disordered" evidence="15">
    <location>
        <begin position="284"/>
        <end position="340"/>
    </location>
</feature>
<comment type="cofactor">
    <cofactor evidence="1">
        <name>[4Fe-4S] cluster</name>
        <dbReference type="ChEBI" id="CHEBI:49883"/>
    </cofactor>
</comment>
<dbReference type="EMBL" id="LSSK01000159">
    <property type="protein sequence ID" value="OMH84724.1"/>
    <property type="molecule type" value="Genomic_DNA"/>
</dbReference>
<evidence type="ECO:0000313" key="18">
    <source>
        <dbReference type="Proteomes" id="UP000188320"/>
    </source>
</evidence>
<keyword evidence="7" id="KW-0809">Transit peptide</keyword>
<dbReference type="GO" id="GO:0005634">
    <property type="term" value="C:nucleus"/>
    <property type="evidence" value="ECO:0007669"/>
    <property type="project" value="UniProtKB-SubCell"/>
</dbReference>
<accession>A0A1R1PUS7</accession>
<evidence type="ECO:0000259" key="16">
    <source>
        <dbReference type="SMART" id="SM00478"/>
    </source>
</evidence>
<keyword evidence="18" id="KW-1185">Reference proteome</keyword>
<dbReference type="InterPro" id="IPR036322">
    <property type="entry name" value="WD40_repeat_dom_sf"/>
</dbReference>
<dbReference type="SMART" id="SM00478">
    <property type="entry name" value="ENDO3c"/>
    <property type="match status" value="2"/>
</dbReference>
<evidence type="ECO:0000256" key="5">
    <source>
        <dbReference type="ARBA" id="ARBA00022763"/>
    </source>
</evidence>
<keyword evidence="6 14" id="KW-0378">Hydrolase</keyword>
<keyword evidence="12 14" id="KW-0326">Glycosidase</keyword>
<dbReference type="OrthoDB" id="2099276at2759"/>
<evidence type="ECO:0000256" key="13">
    <source>
        <dbReference type="ARBA" id="ARBA00044632"/>
    </source>
</evidence>
<feature type="domain" description="HhH-GPD" evidence="16">
    <location>
        <begin position="393"/>
        <end position="545"/>
    </location>
</feature>
<feature type="domain" description="HhH-GPD" evidence="16">
    <location>
        <begin position="661"/>
        <end position="813"/>
    </location>
</feature>
<evidence type="ECO:0000256" key="4">
    <source>
        <dbReference type="ARBA" id="ARBA00022723"/>
    </source>
</evidence>
<dbReference type="FunFam" id="1.10.340.30:FF:000005">
    <property type="entry name" value="Endonuclease III-like protein 1"/>
    <property type="match status" value="2"/>
</dbReference>
<keyword evidence="3" id="KW-0004">4Fe-4S</keyword>
<keyword evidence="5 14" id="KW-0227">DNA damage</keyword>
<evidence type="ECO:0000256" key="8">
    <source>
        <dbReference type="ARBA" id="ARBA00023004"/>
    </source>
</evidence>
<evidence type="ECO:0000256" key="10">
    <source>
        <dbReference type="ARBA" id="ARBA00023204"/>
    </source>
</evidence>
<dbReference type="InterPro" id="IPR003265">
    <property type="entry name" value="HhH-GPD_domain"/>
</dbReference>
<dbReference type="InterPro" id="IPR003651">
    <property type="entry name" value="Endonuclease3_FeS-loop_motif"/>
</dbReference>
<dbReference type="Pfam" id="PF00633">
    <property type="entry name" value="HHH"/>
    <property type="match status" value="2"/>
</dbReference>
<dbReference type="SUPFAM" id="SSF50978">
    <property type="entry name" value="WD40 repeat-like"/>
    <property type="match status" value="1"/>
</dbReference>
<dbReference type="InterPro" id="IPR023170">
    <property type="entry name" value="HhH_base_excis_C"/>
</dbReference>
<dbReference type="InterPro" id="IPR004036">
    <property type="entry name" value="Endonuclease-III-like_CS2"/>
</dbReference>
<dbReference type="Proteomes" id="UP000188320">
    <property type="component" value="Unassembled WGS sequence"/>
</dbReference>
<comment type="caution">
    <text evidence="14">Lacks conserved residue(s) required for the propagation of feature annotation.</text>
</comment>
<dbReference type="PROSITE" id="PS01155">
    <property type="entry name" value="ENDONUCLEASE_III_2"/>
    <property type="match status" value="2"/>
</dbReference>
<dbReference type="PANTHER" id="PTHR43286:SF1">
    <property type="entry name" value="ENDONUCLEASE III-LIKE PROTEIN 1"/>
    <property type="match status" value="1"/>
</dbReference>
<dbReference type="GO" id="GO:0000703">
    <property type="term" value="F:oxidized pyrimidine nucleobase lesion DNA N-glycosylase activity"/>
    <property type="evidence" value="ECO:0007669"/>
    <property type="project" value="UniProtKB-UniRule"/>
</dbReference>
<dbReference type="EC" id="4.2.99.18" evidence="14"/>
<dbReference type="InterPro" id="IPR000445">
    <property type="entry name" value="HhH_motif"/>
</dbReference>
<name>A0A1R1PUS7_ZANCU</name>
<evidence type="ECO:0000256" key="1">
    <source>
        <dbReference type="ARBA" id="ARBA00001966"/>
    </source>
</evidence>
<evidence type="ECO:0000256" key="3">
    <source>
        <dbReference type="ARBA" id="ARBA00022485"/>
    </source>
</evidence>
<dbReference type="Pfam" id="PF00400">
    <property type="entry name" value="WD40"/>
    <property type="match status" value="1"/>
</dbReference>
<dbReference type="GO" id="GO:0051539">
    <property type="term" value="F:4 iron, 4 sulfur cluster binding"/>
    <property type="evidence" value="ECO:0007669"/>
    <property type="project" value="UniProtKB-KW"/>
</dbReference>
<keyword evidence="11 14" id="KW-0456">Lyase</keyword>
<evidence type="ECO:0000256" key="14">
    <source>
        <dbReference type="HAMAP-Rule" id="MF_03183"/>
    </source>
</evidence>
<comment type="function">
    <text evidence="14">Bifunctional DNA N-glycosylase with associated apurinic/apyrimidinic (AP) lyase function that catalyzes the first step in base excision repair (BER), the primary repair pathway for the repair of oxidative DNA damage. The DNA N-glycosylase activity releases the damaged DNA base from DNA by cleaving the N-glycosidic bond, leaving an AP site. The AP lyase activity cleaves the phosphodiester bond 3' to the AP site by a beta-elimination. Primarily recognizes and repairs oxidative base damage of pyrimidines.</text>
</comment>
<dbReference type="EC" id="3.2.2.-" evidence="14"/>
<evidence type="ECO:0000256" key="9">
    <source>
        <dbReference type="ARBA" id="ARBA00023014"/>
    </source>
</evidence>
<comment type="similarity">
    <text evidence="2 14">Belongs to the Nth/MutY family.</text>
</comment>
<evidence type="ECO:0000256" key="12">
    <source>
        <dbReference type="ARBA" id="ARBA00023295"/>
    </source>
</evidence>
<dbReference type="SMART" id="SM00320">
    <property type="entry name" value="WD40"/>
    <property type="match status" value="2"/>
</dbReference>
<keyword evidence="17" id="KW-0255">Endonuclease</keyword>
<comment type="subcellular location">
    <subcellularLocation>
        <location evidence="14">Nucleus</location>
    </subcellularLocation>
    <subcellularLocation>
        <location evidence="14">Mitochondrion</location>
    </subcellularLocation>
</comment>
<dbReference type="Pfam" id="PF00730">
    <property type="entry name" value="HhH-GPD"/>
    <property type="match status" value="2"/>
</dbReference>
<dbReference type="HAMAP" id="MF_03183">
    <property type="entry name" value="Endonuclease_III_Nth"/>
    <property type="match status" value="2"/>
</dbReference>
<keyword evidence="14" id="KW-0539">Nucleus</keyword>
<dbReference type="GO" id="GO:0006289">
    <property type="term" value="P:nucleotide-excision repair"/>
    <property type="evidence" value="ECO:0007669"/>
    <property type="project" value="TreeGrafter"/>
</dbReference>
<dbReference type="Gene3D" id="1.10.1670.10">
    <property type="entry name" value="Helix-hairpin-Helix base-excision DNA repair enzymes (C-terminal)"/>
    <property type="match status" value="2"/>
</dbReference>
<dbReference type="Pfam" id="PF10576">
    <property type="entry name" value="EndIII_4Fe-2S"/>
    <property type="match status" value="2"/>
</dbReference>
<dbReference type="PANTHER" id="PTHR43286">
    <property type="entry name" value="ENDONUCLEASE III-LIKE PROTEIN 1"/>
    <property type="match status" value="1"/>
</dbReference>
<dbReference type="Gene3D" id="2.130.10.10">
    <property type="entry name" value="YVTN repeat-like/Quinoprotein amine dehydrogenase"/>
    <property type="match status" value="1"/>
</dbReference>